<dbReference type="Proteomes" id="UP000236311">
    <property type="component" value="Unassembled WGS sequence"/>
</dbReference>
<keyword evidence="2" id="KW-1185">Reference proteome</keyword>
<accession>A0A2K4ZG89</accession>
<dbReference type="InterPro" id="IPR038084">
    <property type="entry name" value="PduO/GlcC-like_sf"/>
</dbReference>
<dbReference type="InterPro" id="IPR005624">
    <property type="entry name" value="PduO/GlcC-like"/>
</dbReference>
<sequence>MERSEIEAIVREVLQRTVNMQSHAGGTGNGPDTTVAGRVQHRTVAPRTAMSLGLAVKLIEKIEAKAAEWDMRVVTAVSDASGRPVAVHCMDGAYAGSFDVALNKTYTSIAFQMSTEQLGTLSQPGGSLYGIQFTNGGRIVIFGGGELLQREGIIVGALGVSGGSAQQDTALAAYGRDIFKSVEQEVQLCL</sequence>
<protein>
    <recommendedName>
        <fullName evidence="3">Heme-binding protein</fullName>
    </recommendedName>
</protein>
<dbReference type="Pfam" id="PF03928">
    <property type="entry name" value="HbpS-like"/>
    <property type="match status" value="1"/>
</dbReference>
<dbReference type="EMBL" id="OFSM01000010">
    <property type="protein sequence ID" value="SOY29483.1"/>
    <property type="molecule type" value="Genomic_DNA"/>
</dbReference>
<reference evidence="1 2" key="1">
    <citation type="submission" date="2018-01" db="EMBL/GenBank/DDBJ databases">
        <authorList>
            <person name="Gaut B.S."/>
            <person name="Morton B.R."/>
            <person name="Clegg M.T."/>
            <person name="Duvall M.R."/>
        </authorList>
    </citation>
    <scope>NUCLEOTIDE SEQUENCE [LARGE SCALE GENOMIC DNA]</scope>
    <source>
        <strain evidence="1">GP69</strain>
    </source>
</reference>
<dbReference type="SUPFAM" id="SSF143744">
    <property type="entry name" value="GlcG-like"/>
    <property type="match status" value="1"/>
</dbReference>
<dbReference type="PANTHER" id="PTHR34309:SF1">
    <property type="entry name" value="PROTEIN GLCG"/>
    <property type="match status" value="1"/>
</dbReference>
<evidence type="ECO:0000313" key="1">
    <source>
        <dbReference type="EMBL" id="SOY29483.1"/>
    </source>
</evidence>
<dbReference type="RefSeq" id="WP_103239587.1">
    <property type="nucleotide sequence ID" value="NZ_CANRXC010000021.1"/>
</dbReference>
<dbReference type="OrthoDB" id="9778896at2"/>
<dbReference type="Gene3D" id="3.30.450.150">
    <property type="entry name" value="Haem-degrading domain"/>
    <property type="match status" value="1"/>
</dbReference>
<proteinExistence type="predicted"/>
<dbReference type="PANTHER" id="PTHR34309">
    <property type="entry name" value="SLR1406 PROTEIN"/>
    <property type="match status" value="1"/>
</dbReference>
<evidence type="ECO:0008006" key="3">
    <source>
        <dbReference type="Google" id="ProtNLM"/>
    </source>
</evidence>
<gene>
    <name evidence="1" type="ORF">AMURIS_02204</name>
</gene>
<evidence type="ECO:0000313" key="2">
    <source>
        <dbReference type="Proteomes" id="UP000236311"/>
    </source>
</evidence>
<dbReference type="InterPro" id="IPR052517">
    <property type="entry name" value="GlcG_carb_metab_protein"/>
</dbReference>
<organism evidence="1 2">
    <name type="scientific">Acetatifactor muris</name>
    <dbReference type="NCBI Taxonomy" id="879566"/>
    <lineage>
        <taxon>Bacteria</taxon>
        <taxon>Bacillati</taxon>
        <taxon>Bacillota</taxon>
        <taxon>Clostridia</taxon>
        <taxon>Lachnospirales</taxon>
        <taxon>Lachnospiraceae</taxon>
        <taxon>Acetatifactor</taxon>
    </lineage>
</organism>
<name>A0A2K4ZG89_9FIRM</name>
<dbReference type="AlphaFoldDB" id="A0A2K4ZG89"/>